<sequence>MSVIQRAGRVWPILTAALALSLLPQTAWAGGSRGSSGSTESSSATPSGGTGGDGSIYASVVTYDESKNGSGGGAGPVAPTGDWTPPACWFEPKWSPEEFEKEFRRKWDVPHFSGAGEAYAQGQDRYINGKPYEDFNKDKAGEGMWWTMVRDEARAEAGDPAAFACEGPDFWADNGEIPEVENAITPDILAQLAYSRLKVPGTEVALAPEVATKVNLPTWAWLDKATFKQVSVTASLNAGGTDIQATTTAKPVSLKLEPGTEDAQTYPASGECAINEDGSIGEPYAKGKADRTPACGLKYLRSSGGGTFPLQATVTWEIAWTGSGGTGGDLPEGTYGAEQAVTVEEIQSINR</sequence>
<accession>A0ABQ1CGH9</accession>
<name>A0ABQ1CGH9_STRDI</name>
<evidence type="ECO:0000256" key="1">
    <source>
        <dbReference type="SAM" id="MobiDB-lite"/>
    </source>
</evidence>
<dbReference type="EMBL" id="BLLN01000001">
    <property type="protein sequence ID" value="GFH69477.1"/>
    <property type="molecule type" value="Genomic_DNA"/>
</dbReference>
<feature type="region of interest" description="Disordered" evidence="1">
    <location>
        <begin position="29"/>
        <end position="56"/>
    </location>
</feature>
<feature type="compositionally biased region" description="Low complexity" evidence="1">
    <location>
        <begin position="29"/>
        <end position="47"/>
    </location>
</feature>
<feature type="signal peptide" evidence="2">
    <location>
        <begin position="1"/>
        <end position="29"/>
    </location>
</feature>
<keyword evidence="4" id="KW-1185">Reference proteome</keyword>
<dbReference type="Proteomes" id="UP000472710">
    <property type="component" value="Unassembled WGS sequence"/>
</dbReference>
<proteinExistence type="predicted"/>
<reference evidence="3 4" key="1">
    <citation type="submission" date="2020-02" db="EMBL/GenBank/DDBJ databases">
        <title>Whole genome shotgun sequence of Streptomyces diastaticus subsp. diastaticus NBRC 13412.</title>
        <authorList>
            <person name="Ichikawa N."/>
            <person name="Komaki H."/>
            <person name="Tamura T."/>
        </authorList>
    </citation>
    <scope>NUCLEOTIDE SEQUENCE [LARGE SCALE GENOMIC DNA]</scope>
    <source>
        <strain evidence="3 4">NBRC 13412</strain>
    </source>
</reference>
<evidence type="ECO:0008006" key="5">
    <source>
        <dbReference type="Google" id="ProtNLM"/>
    </source>
</evidence>
<keyword evidence="2" id="KW-0732">Signal</keyword>
<feature type="chain" id="PRO_5047044810" description="Secreted protein" evidence="2">
    <location>
        <begin position="30"/>
        <end position="351"/>
    </location>
</feature>
<organism evidence="3 4">
    <name type="scientific">Streptomyces diastaticus subsp. diastaticus</name>
    <dbReference type="NCBI Taxonomy" id="68040"/>
    <lineage>
        <taxon>Bacteria</taxon>
        <taxon>Bacillati</taxon>
        <taxon>Actinomycetota</taxon>
        <taxon>Actinomycetes</taxon>
        <taxon>Kitasatosporales</taxon>
        <taxon>Streptomycetaceae</taxon>
        <taxon>Streptomyces</taxon>
        <taxon>Streptomyces diastaticus group</taxon>
    </lineage>
</organism>
<evidence type="ECO:0000313" key="4">
    <source>
        <dbReference type="Proteomes" id="UP000472710"/>
    </source>
</evidence>
<comment type="caution">
    <text evidence="3">The sequence shown here is derived from an EMBL/GenBank/DDBJ whole genome shotgun (WGS) entry which is preliminary data.</text>
</comment>
<gene>
    <name evidence="3" type="ORF">Sdia_02450</name>
</gene>
<evidence type="ECO:0000313" key="3">
    <source>
        <dbReference type="EMBL" id="GFH69477.1"/>
    </source>
</evidence>
<evidence type="ECO:0000256" key="2">
    <source>
        <dbReference type="SAM" id="SignalP"/>
    </source>
</evidence>
<protein>
    <recommendedName>
        <fullName evidence="5">Secreted protein</fullName>
    </recommendedName>
</protein>